<dbReference type="Pfam" id="PF06056">
    <property type="entry name" value="Terminase_5"/>
    <property type="match status" value="1"/>
</dbReference>
<feature type="domain" description="Terminase large subunit gp17-like C-terminal" evidence="3">
    <location>
        <begin position="413"/>
        <end position="571"/>
    </location>
</feature>
<organism evidence="4 5">
    <name type="scientific">Serratia marcescens</name>
    <dbReference type="NCBI Taxonomy" id="615"/>
    <lineage>
        <taxon>Bacteria</taxon>
        <taxon>Pseudomonadati</taxon>
        <taxon>Pseudomonadota</taxon>
        <taxon>Gammaproteobacteria</taxon>
        <taxon>Enterobacterales</taxon>
        <taxon>Yersiniaceae</taxon>
        <taxon>Serratia</taxon>
    </lineage>
</organism>
<dbReference type="AlphaFoldDB" id="A0A656VLS3"/>
<dbReference type="Proteomes" id="UP000037482">
    <property type="component" value="Unassembled WGS sequence"/>
</dbReference>
<gene>
    <name evidence="4" type="ORF">AB868_03529</name>
</gene>
<name>A0A656VLS3_SERMA</name>
<evidence type="ECO:0000313" key="4">
    <source>
        <dbReference type="EMBL" id="KMU52773.1"/>
    </source>
</evidence>
<evidence type="ECO:0000259" key="2">
    <source>
        <dbReference type="Pfam" id="PF06056"/>
    </source>
</evidence>
<dbReference type="InterPro" id="IPR027417">
    <property type="entry name" value="P-loop_NTPase"/>
</dbReference>
<comment type="caution">
    <text evidence="4">The sequence shown here is derived from an EMBL/GenBank/DDBJ whole genome shotgun (WGS) entry which is preliminary data.</text>
</comment>
<dbReference type="Pfam" id="PF17289">
    <property type="entry name" value="Terminase_6C"/>
    <property type="match status" value="1"/>
</dbReference>
<evidence type="ECO:0000313" key="5">
    <source>
        <dbReference type="Proteomes" id="UP000037482"/>
    </source>
</evidence>
<sequence>MQIQTDTSLLSDPRRQAALLYWQGFSVKQIAEMLKQKAPTVQSWKQREKWDDIAPISRVESSIEARMVQLVLKTKKEGSDYKEIDLLGRQIERLARVSRYMNSGNEADLNPNVANRNKGERKKPTKNYFSEEAIAKLEEIFYDESFEYQLGWHKAGLEHRIRDILKSRQIGATFYFSRESLLHALKTGHNQIFLSASKTQAYVFREYIIQFARRVDVELTGDPIVLGNNGAKLIFLGTNSNTAQSHNGDLLVDEIFWIPNFQKLRKVASGMASQKHLRSTYFSTPSTLGHGAFPFWSGELFNKGRKNASEHVEIDISHSALAAGKLCDDGQWRQIVTIEDALRGGCNLFDLDVLKRENSAEDFRNLFMCEFVDDSASVFPFEELQGCMVDSLVEWADVNPYASQPFGDRPVWVGYDPAHSGDSAGCVVLAPPMVTGGKFRILERHQWKGMDFATQAESIRRLTEKYNVEYIGIDATGIGQGVFQLVRAFYPAAREIRYSAEVKTAMVLKAKDTIGSGRLEYDTAYTDITKSFMAIRKTMTASGRGMTYEASRSEEASHADVAWATMHALLNEPLTAANGQPSKSILDFNR</sequence>
<protein>
    <submittedName>
        <fullName evidence="4">Terminase-like family protein</fullName>
    </submittedName>
</protein>
<evidence type="ECO:0000256" key="1">
    <source>
        <dbReference type="ARBA" id="ARBA00022612"/>
    </source>
</evidence>
<dbReference type="EMBL" id="LFJS01000012">
    <property type="protein sequence ID" value="KMU52773.1"/>
    <property type="molecule type" value="Genomic_DNA"/>
</dbReference>
<dbReference type="RefSeq" id="WP_049295836.1">
    <property type="nucleotide sequence ID" value="NZ_LFJS01000012.1"/>
</dbReference>
<dbReference type="Gene3D" id="3.30.420.240">
    <property type="match status" value="1"/>
</dbReference>
<dbReference type="InterPro" id="IPR010332">
    <property type="entry name" value="ATPase_terminase-su_N"/>
</dbReference>
<accession>A0A656VLS3</accession>
<keyword evidence="1" id="KW-1188">Viral release from host cell</keyword>
<proteinExistence type="predicted"/>
<dbReference type="InterPro" id="IPR035421">
    <property type="entry name" value="Terminase_6C"/>
</dbReference>
<dbReference type="Pfam" id="PF03237">
    <property type="entry name" value="Terminase_6N"/>
    <property type="match status" value="1"/>
</dbReference>
<dbReference type="Gene3D" id="3.40.50.300">
    <property type="entry name" value="P-loop containing nucleotide triphosphate hydrolases"/>
    <property type="match status" value="1"/>
</dbReference>
<evidence type="ECO:0000259" key="3">
    <source>
        <dbReference type="Pfam" id="PF17289"/>
    </source>
</evidence>
<reference evidence="4 5" key="1">
    <citation type="submission" date="2015-06" db="EMBL/GenBank/DDBJ databases">
        <title>Draft Genome of Serratia marcescens Strain AH0650_Sm1.</title>
        <authorList>
            <person name="Wan Y."/>
            <person name="Gorrie C."/>
            <person name="Holt K."/>
        </authorList>
    </citation>
    <scope>NUCLEOTIDE SEQUENCE [LARGE SCALE GENOMIC DNA]</scope>
    <source>
        <strain evidence="4 5">AH0650_Sm1</strain>
    </source>
</reference>
<feature type="domain" description="Terminase ATPase subunit N-terminal" evidence="2">
    <location>
        <begin position="12"/>
        <end position="69"/>
    </location>
</feature>